<dbReference type="Gene3D" id="2.20.230.10">
    <property type="entry name" value="Resuscitation-promoting factor rpfb"/>
    <property type="match status" value="1"/>
</dbReference>
<dbReference type="EMBL" id="JBEGDP010000005">
    <property type="protein sequence ID" value="MEQ7847011.1"/>
    <property type="molecule type" value="Genomic_DNA"/>
</dbReference>
<keyword evidence="2" id="KW-0732">Signal</keyword>
<dbReference type="Pfam" id="PF03990">
    <property type="entry name" value="DUF348"/>
    <property type="match status" value="3"/>
</dbReference>
<feature type="domain" description="G5" evidence="5">
    <location>
        <begin position="218"/>
        <end position="299"/>
    </location>
</feature>
<dbReference type="CDD" id="cd13925">
    <property type="entry name" value="RPF"/>
    <property type="match status" value="1"/>
</dbReference>
<comment type="similarity">
    <text evidence="1">Belongs to the transglycosylase family. Rpf subfamily.</text>
</comment>
<organism evidence="6 7">
    <name type="scientific">Nocardioides kribbensis</name>
    <dbReference type="NCBI Taxonomy" id="305517"/>
    <lineage>
        <taxon>Bacteria</taxon>
        <taxon>Bacillati</taxon>
        <taxon>Actinomycetota</taxon>
        <taxon>Actinomycetes</taxon>
        <taxon>Propionibacteriales</taxon>
        <taxon>Nocardioidaceae</taxon>
        <taxon>Nocardioides</taxon>
    </lineage>
</organism>
<dbReference type="RefSeq" id="WP_308196100.1">
    <property type="nucleotide sequence ID" value="NZ_JBEFCX010000269.1"/>
</dbReference>
<dbReference type="SUPFAM" id="SSF53955">
    <property type="entry name" value="Lysozyme-like"/>
    <property type="match status" value="1"/>
</dbReference>
<proteinExistence type="inferred from homology"/>
<dbReference type="InterPro" id="IPR011098">
    <property type="entry name" value="G5_dom"/>
</dbReference>
<dbReference type="InterPro" id="IPR010618">
    <property type="entry name" value="RPF"/>
</dbReference>
<keyword evidence="4" id="KW-0812">Transmembrane</keyword>
<evidence type="ECO:0000313" key="6">
    <source>
        <dbReference type="EMBL" id="MEQ7847011.1"/>
    </source>
</evidence>
<evidence type="ECO:0000256" key="4">
    <source>
        <dbReference type="SAM" id="Phobius"/>
    </source>
</evidence>
<protein>
    <submittedName>
        <fullName evidence="6">Ubiquitin-like domain-containing protein</fullName>
    </submittedName>
</protein>
<dbReference type="Proteomes" id="UP001482520">
    <property type="component" value="Unassembled WGS sequence"/>
</dbReference>
<evidence type="ECO:0000256" key="3">
    <source>
        <dbReference type="ARBA" id="ARBA00022801"/>
    </source>
</evidence>
<keyword evidence="3" id="KW-0378">Hydrolase</keyword>
<feature type="transmembrane region" description="Helical" evidence="4">
    <location>
        <begin position="25"/>
        <end position="46"/>
    </location>
</feature>
<keyword evidence="7" id="KW-1185">Reference proteome</keyword>
<dbReference type="InterPro" id="IPR023346">
    <property type="entry name" value="Lysozyme-like_dom_sf"/>
</dbReference>
<gene>
    <name evidence="6" type="ORF">V6R90_06940</name>
</gene>
<sequence length="395" mass="41213">MPSQQTSSLAHRVGALIAAAGRSRALVVGLTAVVVLAVAGTTLGYASLGKSVTVSLDGQEREITSRAGTVGEVLEAEGIEVGQHDEVAPDLGESVEDGSAISVRFGRPLEVSVDGEEETYWVTATDVAGALDQIGRGFTDADLSLSRGGFIDRSGASLEVVTPKRLTLALAGKKPVEREITALTVEDALDELGVEVDRSDKVRPSLDTALEDGDKLVFTDIRRVERTVKGESLPFGTVERSDSSLYDDQTSVVREGRAGSRNATYAVTIRNGEVVARKLVRSTLTSAPVDRVVAVGTKERPAPEPEPAAPVYSDGGTVWDSLAQCESGGNWAINTGNGYYGGLQFSLGTWQAYGGTGLPSSASRETQIAIATKVRDASGGYGAWPGCAASLGLPT</sequence>
<keyword evidence="4" id="KW-0472">Membrane</keyword>
<dbReference type="Pfam" id="PF06737">
    <property type="entry name" value="Transglycosylas"/>
    <property type="match status" value="1"/>
</dbReference>
<dbReference type="InterPro" id="IPR007137">
    <property type="entry name" value="DUF348"/>
</dbReference>
<keyword evidence="4" id="KW-1133">Transmembrane helix</keyword>
<dbReference type="PROSITE" id="PS51109">
    <property type="entry name" value="G5"/>
    <property type="match status" value="1"/>
</dbReference>
<dbReference type="Gene3D" id="1.10.530.10">
    <property type="match status" value="1"/>
</dbReference>
<dbReference type="SMART" id="SM01208">
    <property type="entry name" value="G5"/>
    <property type="match status" value="1"/>
</dbReference>
<evidence type="ECO:0000313" key="7">
    <source>
        <dbReference type="Proteomes" id="UP001482520"/>
    </source>
</evidence>
<evidence type="ECO:0000256" key="2">
    <source>
        <dbReference type="ARBA" id="ARBA00022729"/>
    </source>
</evidence>
<reference evidence="6 7" key="1">
    <citation type="submission" date="2024-02" db="EMBL/GenBank/DDBJ databases">
        <title>Full genome sequence of Nocardioides kribbensis.</title>
        <authorList>
            <person name="Poletto B.L."/>
            <person name="Silva G."/>
            <person name="Galante D."/>
            <person name="Campos K.R."/>
            <person name="Santos M.B.N."/>
            <person name="Sacchi C.T."/>
        </authorList>
    </citation>
    <scope>NUCLEOTIDE SEQUENCE [LARGE SCALE GENOMIC DNA]</scope>
    <source>
        <strain evidence="6 7">O4R</strain>
    </source>
</reference>
<accession>A0ABV1NWW6</accession>
<dbReference type="Pfam" id="PF07501">
    <property type="entry name" value="G5"/>
    <property type="match status" value="1"/>
</dbReference>
<evidence type="ECO:0000256" key="1">
    <source>
        <dbReference type="ARBA" id="ARBA00010830"/>
    </source>
</evidence>
<name>A0ABV1NWW6_9ACTN</name>
<comment type="caution">
    <text evidence="6">The sequence shown here is derived from an EMBL/GenBank/DDBJ whole genome shotgun (WGS) entry which is preliminary data.</text>
</comment>
<evidence type="ECO:0000259" key="5">
    <source>
        <dbReference type="PROSITE" id="PS51109"/>
    </source>
</evidence>